<dbReference type="RefSeq" id="WP_338575220.1">
    <property type="nucleotide sequence ID" value="NZ_CP146369.1"/>
</dbReference>
<dbReference type="InterPro" id="IPR016167">
    <property type="entry name" value="FAD-bd_PCMH_sub1"/>
</dbReference>
<dbReference type="Proteomes" id="UP001363460">
    <property type="component" value="Chromosome"/>
</dbReference>
<dbReference type="InterPro" id="IPR016173">
    <property type="entry name" value="D-lactate_DH_C-sub2"/>
</dbReference>
<gene>
    <name evidence="5 8" type="primary">dld</name>
    <name evidence="8" type="ORF">V8J38_09325</name>
</gene>
<evidence type="ECO:0000313" key="8">
    <source>
        <dbReference type="EMBL" id="WWT53471.1"/>
    </source>
</evidence>
<dbReference type="Pfam" id="PF09330">
    <property type="entry name" value="Lact-deh-memb"/>
    <property type="match status" value="1"/>
</dbReference>
<dbReference type="PIRSF" id="PIRSF000101">
    <property type="entry name" value="D-lactate_dh"/>
    <property type="match status" value="1"/>
</dbReference>
<dbReference type="HAMAP" id="MF_02092">
    <property type="entry name" value="DLDH_Dld"/>
    <property type="match status" value="1"/>
</dbReference>
<dbReference type="EMBL" id="CP146369">
    <property type="protein sequence ID" value="WWT53471.1"/>
    <property type="molecule type" value="Genomic_DNA"/>
</dbReference>
<comment type="catalytic activity">
    <reaction evidence="5 6">
        <text>(R)-lactate + a quinone = a quinol + pyruvate</text>
        <dbReference type="Rhea" id="RHEA:51468"/>
        <dbReference type="ChEBI" id="CHEBI:15361"/>
        <dbReference type="ChEBI" id="CHEBI:16004"/>
        <dbReference type="ChEBI" id="CHEBI:24646"/>
        <dbReference type="ChEBI" id="CHEBI:132124"/>
        <dbReference type="EC" id="1.1.5.12"/>
    </reaction>
</comment>
<comment type="cofactor">
    <cofactor evidence="1 5 6">
        <name>FAD</name>
        <dbReference type="ChEBI" id="CHEBI:57692"/>
    </cofactor>
</comment>
<dbReference type="GO" id="GO:0008720">
    <property type="term" value="F:D-lactate dehydrogenase (NAD+) activity"/>
    <property type="evidence" value="ECO:0007669"/>
    <property type="project" value="UniProtKB-EC"/>
</dbReference>
<evidence type="ECO:0000256" key="4">
    <source>
        <dbReference type="ARBA" id="ARBA00023002"/>
    </source>
</evidence>
<dbReference type="InterPro" id="IPR016164">
    <property type="entry name" value="FAD-linked_Oxase-like_C"/>
</dbReference>
<evidence type="ECO:0000256" key="2">
    <source>
        <dbReference type="ARBA" id="ARBA00022630"/>
    </source>
</evidence>
<dbReference type="InterPro" id="IPR016172">
    <property type="entry name" value="D-lactate_DH_C-sub1"/>
</dbReference>
<keyword evidence="5" id="KW-0472">Membrane</keyword>
<protein>
    <recommendedName>
        <fullName evidence="5">Quinone-dependent D-lactate dehydrogenase</fullName>
        <ecNumber evidence="5">1.1.5.12</ecNumber>
    </recommendedName>
    <alternativeName>
        <fullName evidence="5">D-lactate dehydrogenase</fullName>
        <shortName evidence="5">D-LDH</shortName>
    </alternativeName>
</protein>
<keyword evidence="3 5" id="KW-0274">FAD</keyword>
<sequence length="571" mass="62946">MTPTRSAIAENAAFIADLKQCVGAGHVLTRPAATERYRRGYRYGEGKVLAVVRPGSLIEQWRVLLACAAANKIVLMQAANTGLTGGSTPHGDDYDRDIVIISTLRLKGVHLIESGRQAICLPGATLDRLEALLKPLDREPHSVIGSSCIGASVVGGVCNNSGGSLVQRGPAYTELALFARIDARGQVELVNHLGIALGTEPEAILKRLDAGDFTDRDVRHDPATAASDSGYEERVRDIEADSPARYNADPDRLFEASGSAGKVMVFAVRLDTFPKQSGTRTFYIGANSPDTLTRIRRDILSGFRTLPIAAEYMHRDCYDIARTYGKDTFLAIRLLGVGSIRHIAAFKARLDALCGRLPWAPSFLSDRLAQVIGSWFPNHLPERMEDYRARYEHHLMLKVCGEGVEEARRYLAHALGDDDAAAFECSDDESAKAFLHRFAAAGAAVRFRAIHHQHVSDIVALDIALRRNDRDWMETLPDDLAAPILHRMYYGHFLCHVFHQDYIVAKGQDSHALEQRMLAFQAQRGAKYPAEHNVGHLYEAGTHQKAHFKALDPCNCFNPGIGHTSRLAHWS</sequence>
<dbReference type="InterPro" id="IPR016169">
    <property type="entry name" value="FAD-bd_PCMH_sub2"/>
</dbReference>
<dbReference type="SUPFAM" id="SSF56176">
    <property type="entry name" value="FAD-binding/transporter-associated domain-like"/>
    <property type="match status" value="1"/>
</dbReference>
<keyword evidence="2 5" id="KW-0285">Flavoprotein</keyword>
<keyword evidence="9" id="KW-1185">Reference proteome</keyword>
<dbReference type="InterPro" id="IPR051264">
    <property type="entry name" value="FAD-oxidored/transferase_4"/>
</dbReference>
<dbReference type="EC" id="1.1.5.12" evidence="5"/>
<dbReference type="InterPro" id="IPR016166">
    <property type="entry name" value="FAD-bd_PCMH"/>
</dbReference>
<evidence type="ECO:0000256" key="6">
    <source>
        <dbReference type="PIRNR" id="PIRNR000101"/>
    </source>
</evidence>
<keyword evidence="4 5" id="KW-0560">Oxidoreductase</keyword>
<comment type="function">
    <text evidence="5 6">Catalyzes the oxidation of D-lactate to pyruvate.</text>
</comment>
<organism evidence="8 9">
    <name type="scientific">Brevundimonas olei</name>
    <dbReference type="NCBI Taxonomy" id="657642"/>
    <lineage>
        <taxon>Bacteria</taxon>
        <taxon>Pseudomonadati</taxon>
        <taxon>Pseudomonadota</taxon>
        <taxon>Alphaproteobacteria</taxon>
        <taxon>Caulobacterales</taxon>
        <taxon>Caulobacteraceae</taxon>
        <taxon>Brevundimonas</taxon>
    </lineage>
</organism>
<feature type="binding site" evidence="5">
    <location>
        <position position="145"/>
    </location>
    <ligand>
        <name>FAD</name>
        <dbReference type="ChEBI" id="CHEBI:57692"/>
    </ligand>
</feature>
<reference evidence="8 9" key="1">
    <citation type="submission" date="2024-02" db="EMBL/GenBank/DDBJ databases">
        <title>Distribution and functional of Brevundimonas-related endobacteria within Verticillium dahliae.</title>
        <authorList>
            <person name="Zeng H."/>
        </authorList>
    </citation>
    <scope>NUCLEOTIDE SEQUENCE [LARGE SCALE GENOMIC DNA]</scope>
    <source>
        <strain evidence="8 9">TRM 44200</strain>
    </source>
</reference>
<evidence type="ECO:0000313" key="9">
    <source>
        <dbReference type="Proteomes" id="UP001363460"/>
    </source>
</evidence>
<comment type="subcellular location">
    <subcellularLocation>
        <location evidence="5">Cell inner membrane</location>
        <topology evidence="5">Peripheral membrane protein</topology>
        <orientation evidence="5">Cytoplasmic side</orientation>
    </subcellularLocation>
</comment>
<dbReference type="InterPro" id="IPR036318">
    <property type="entry name" value="FAD-bd_PCMH-like_sf"/>
</dbReference>
<evidence type="ECO:0000256" key="5">
    <source>
        <dbReference type="HAMAP-Rule" id="MF_02092"/>
    </source>
</evidence>
<dbReference type="Gene3D" id="3.30.43.10">
    <property type="entry name" value="Uridine Diphospho-n-acetylenolpyruvylglucosamine Reductase, domain 2"/>
    <property type="match status" value="1"/>
</dbReference>
<dbReference type="SUPFAM" id="SSF55103">
    <property type="entry name" value="FAD-linked oxidases, C-terminal domain"/>
    <property type="match status" value="1"/>
</dbReference>
<keyword evidence="5" id="KW-1003">Cell membrane</keyword>
<dbReference type="Gene3D" id="3.30.1370.20">
    <property type="entry name" value="D-lactate dehydrogenase, cap domain, subdomain 2"/>
    <property type="match status" value="1"/>
</dbReference>
<evidence type="ECO:0000256" key="1">
    <source>
        <dbReference type="ARBA" id="ARBA00001974"/>
    </source>
</evidence>
<dbReference type="InterPro" id="IPR006094">
    <property type="entry name" value="Oxid_FAD_bind_N"/>
</dbReference>
<keyword evidence="5 6" id="KW-0874">Quinone</keyword>
<dbReference type="PANTHER" id="PTHR43716">
    <property type="entry name" value="D-2-HYDROXYGLUTARATE DEHYDROGENASE, MITOCHONDRIAL"/>
    <property type="match status" value="1"/>
</dbReference>
<dbReference type="Gene3D" id="3.30.70.610">
    <property type="entry name" value="D-lactate dehydrogenase, cap domain, subdomain 1"/>
    <property type="match status" value="2"/>
</dbReference>
<dbReference type="PANTHER" id="PTHR43716:SF1">
    <property type="entry name" value="D-2-HYDROXYGLUTARATE DEHYDROGENASE, MITOCHONDRIAL"/>
    <property type="match status" value="1"/>
</dbReference>
<dbReference type="PROSITE" id="PS51387">
    <property type="entry name" value="FAD_PCMH"/>
    <property type="match status" value="1"/>
</dbReference>
<evidence type="ECO:0000259" key="7">
    <source>
        <dbReference type="PROSITE" id="PS51387"/>
    </source>
</evidence>
<dbReference type="NCBIfam" id="NF008387">
    <property type="entry name" value="PRK11183.1"/>
    <property type="match status" value="1"/>
</dbReference>
<feature type="binding site" evidence="5">
    <location>
        <begin position="86"/>
        <end position="87"/>
    </location>
    <ligand>
        <name>FAD</name>
        <dbReference type="ChEBI" id="CHEBI:57692"/>
    </ligand>
</feature>
<accession>A0ABZ2I966</accession>
<evidence type="ECO:0000256" key="3">
    <source>
        <dbReference type="ARBA" id="ARBA00022827"/>
    </source>
</evidence>
<comment type="similarity">
    <text evidence="5">Belongs to the quinone-dependent D-lactate dehydrogenase family.</text>
</comment>
<name>A0ABZ2I966_9CAUL</name>
<proteinExistence type="inferred from homology"/>
<feature type="domain" description="FAD-binding PCMH-type" evidence="7">
    <location>
        <begin position="44"/>
        <end position="275"/>
    </location>
</feature>
<dbReference type="InterPro" id="IPR015409">
    <property type="entry name" value="Lactate_DH_C"/>
</dbReference>
<feature type="binding site" evidence="5">
    <location>
        <begin position="78"/>
        <end position="82"/>
    </location>
    <ligand>
        <name>FAD</name>
        <dbReference type="ChEBI" id="CHEBI:57692"/>
    </ligand>
</feature>
<dbReference type="InterPro" id="IPR012256">
    <property type="entry name" value="D_lactate_DH"/>
</dbReference>
<feature type="binding site" evidence="5">
    <location>
        <position position="152"/>
    </location>
    <ligand>
        <name>FAD</name>
        <dbReference type="ChEBI" id="CHEBI:57692"/>
    </ligand>
</feature>
<dbReference type="Gene3D" id="3.30.465.10">
    <property type="match status" value="1"/>
</dbReference>
<feature type="binding site" evidence="5">
    <location>
        <position position="265"/>
    </location>
    <ligand>
        <name>FAD</name>
        <dbReference type="ChEBI" id="CHEBI:57692"/>
    </ligand>
</feature>
<feature type="binding site" evidence="5">
    <location>
        <position position="162"/>
    </location>
    <ligand>
        <name>FAD</name>
        <dbReference type="ChEBI" id="CHEBI:57692"/>
    </ligand>
</feature>
<keyword evidence="5" id="KW-0997">Cell inner membrane</keyword>
<dbReference type="Pfam" id="PF01565">
    <property type="entry name" value="FAD_binding_4"/>
    <property type="match status" value="1"/>
</dbReference>